<evidence type="ECO:0000259" key="6">
    <source>
        <dbReference type="PROSITE" id="PS50975"/>
    </source>
</evidence>
<dbReference type="Pfam" id="PF19045">
    <property type="entry name" value="Ligase_CoA_2"/>
    <property type="match status" value="1"/>
</dbReference>
<dbReference type="Gene3D" id="3.40.630.30">
    <property type="match status" value="1"/>
</dbReference>
<dbReference type="RefSeq" id="WP_127055309.1">
    <property type="nucleotide sequence ID" value="NZ_RSCM01000012.1"/>
</dbReference>
<dbReference type="FunFam" id="3.30.1490.20:FF:000020">
    <property type="entry name" value="Protein lysine acetyltransferase"/>
    <property type="match status" value="1"/>
</dbReference>
<keyword evidence="9" id="KW-1185">Reference proteome</keyword>
<dbReference type="OrthoDB" id="9807426at2"/>
<dbReference type="SUPFAM" id="SSF51735">
    <property type="entry name" value="NAD(P)-binding Rossmann-fold domains"/>
    <property type="match status" value="1"/>
</dbReference>
<organism evidence="8 9">
    <name type="scientific">Trichormus variabilis SAG 1403-4b</name>
    <dbReference type="NCBI Taxonomy" id="447716"/>
    <lineage>
        <taxon>Bacteria</taxon>
        <taxon>Bacillati</taxon>
        <taxon>Cyanobacteriota</taxon>
        <taxon>Cyanophyceae</taxon>
        <taxon>Nostocales</taxon>
        <taxon>Nostocaceae</taxon>
        <taxon>Trichormus</taxon>
    </lineage>
</organism>
<comment type="caution">
    <text evidence="8">The sequence shown here is derived from an EMBL/GenBank/DDBJ whole genome shotgun (WGS) entry which is preliminary data.</text>
</comment>
<proteinExistence type="inferred from homology"/>
<protein>
    <submittedName>
        <fullName evidence="8">Acetyl CoA synthetase subunit alpha</fullName>
    </submittedName>
</protein>
<name>A0A3S1C142_ANAVA</name>
<evidence type="ECO:0000256" key="2">
    <source>
        <dbReference type="ARBA" id="ARBA00022741"/>
    </source>
</evidence>
<dbReference type="SUPFAM" id="SSF52210">
    <property type="entry name" value="Succinyl-CoA synthetase domains"/>
    <property type="match status" value="2"/>
</dbReference>
<keyword evidence="3 5" id="KW-0067">ATP-binding</keyword>
<dbReference type="InterPro" id="IPR011761">
    <property type="entry name" value="ATP-grasp"/>
</dbReference>
<dbReference type="InterPro" id="IPR036291">
    <property type="entry name" value="NAD(P)-bd_dom_sf"/>
</dbReference>
<dbReference type="SUPFAM" id="SSF55729">
    <property type="entry name" value="Acyl-CoA N-acyltransferases (Nat)"/>
    <property type="match status" value="1"/>
</dbReference>
<dbReference type="Pfam" id="PF13549">
    <property type="entry name" value="ATP-grasp_5"/>
    <property type="match status" value="1"/>
</dbReference>
<keyword evidence="2 5" id="KW-0547">Nucleotide-binding</keyword>
<sequence>MQQSLKPTSDRAYDILQTERINPLDAIFTPQTVAVIGASEKAGSVGRNLLWNLISNPFGGTVFPINPQRHSVLGIKAYASIFDVPEKIDLAVIATPAATVPKIISDCVDIGVKGAIIISAGFKEAGEKGIALEQEILQQAHRGKIRIIGPNCLGVMSPRTGLNATFASKMARPGNVGFISQSGALCTSILDWSLQENVGFSAFVSIGSMLDINWGDLIYYLGDDPHTKSIVIYMESIGDARSFLSAAREVALTKPIIVIKAGRTAAAAKAAASHTGALAGSDAVLDAAFHRCGVLRVNSISDLFDMSEVLAKQPRPKGSRLTILTNAGGPGVLATDTLIESGGELASISPEIMTSLNEILPAQWSHNNPIDILGDADPQRYTKALEIAAKDPNSDGLLVILTPQAMTDPTQTAEQLKPYAQMSNKPILASWMGGADVAEGEQILNSQGIPTYSYPDTAARIFSYMWKSSYNLRGIYETPVLPTLTCDANTRNCAIVENIIQAARTAGRTIITEFESKEILAAYGIPVVAGCIAESADKAVECAENIGYPVVLKLYSQTITHKTDVGGVQLNIQNAEAVKLAYQKIETSVKEKANADDFLGVTVQPMVKTDGYELIIGSSLDPQFGPVLLFGAGGQLVEIFQDSAIALPPLNTTLARRMMEQTKIYKALQGVRGRKSIDIAALEELMVEFSQLVVEQPGIKEIDINPLLAIPPTPVNPGGLIALDARIVLHSADVEKNQLPKLAIRPYPSQYISNWKLENGTPITIRPIRPEDEPLMIQFHKTLSEESVYFRYFHLIKLSQRITHERLTRICFIDYDREMALVAEYQNPETENREILAVGRLSKLHGSDAAEFAMLVSDRFQCQGLGTELVRRLLEVGKNEKICCIYADILADNLGMQRICEKLGFRIEPTTDATVLRAEIQLRNK</sequence>
<dbReference type="InterPro" id="IPR051538">
    <property type="entry name" value="Acyl-CoA_Synth/Transferase"/>
</dbReference>
<dbReference type="GO" id="GO:0046872">
    <property type="term" value="F:metal ion binding"/>
    <property type="evidence" value="ECO:0007669"/>
    <property type="project" value="InterPro"/>
</dbReference>
<evidence type="ECO:0000256" key="3">
    <source>
        <dbReference type="ARBA" id="ARBA00022840"/>
    </source>
</evidence>
<dbReference type="SUPFAM" id="SSF56059">
    <property type="entry name" value="Glutathione synthetase ATP-binding domain-like"/>
    <property type="match status" value="1"/>
</dbReference>
<dbReference type="PANTHER" id="PTHR43334:SF1">
    <property type="entry name" value="3-HYDROXYPROPIONATE--COA LIGASE [ADP-FORMING]"/>
    <property type="match status" value="1"/>
</dbReference>
<dbReference type="Gene3D" id="3.30.470.20">
    <property type="entry name" value="ATP-grasp fold, B domain"/>
    <property type="match status" value="1"/>
</dbReference>
<dbReference type="InterPro" id="IPR013815">
    <property type="entry name" value="ATP_grasp_subdomain_1"/>
</dbReference>
<dbReference type="PROSITE" id="PS51186">
    <property type="entry name" value="GNAT"/>
    <property type="match status" value="1"/>
</dbReference>
<gene>
    <name evidence="8" type="ORF">DSM107003_34340</name>
</gene>
<accession>A0A3S1C142</accession>
<dbReference type="GO" id="GO:0016747">
    <property type="term" value="F:acyltransferase activity, transferring groups other than amino-acyl groups"/>
    <property type="evidence" value="ECO:0007669"/>
    <property type="project" value="InterPro"/>
</dbReference>
<dbReference type="InterPro" id="IPR003781">
    <property type="entry name" value="CoA-bd"/>
</dbReference>
<evidence type="ECO:0000259" key="7">
    <source>
        <dbReference type="PROSITE" id="PS51186"/>
    </source>
</evidence>
<dbReference type="AlphaFoldDB" id="A0A3S1C142"/>
<evidence type="ECO:0000256" key="4">
    <source>
        <dbReference type="ARBA" id="ARBA00060888"/>
    </source>
</evidence>
<dbReference type="Pfam" id="PF13302">
    <property type="entry name" value="Acetyltransf_3"/>
    <property type="match status" value="1"/>
</dbReference>
<dbReference type="Proteomes" id="UP000276103">
    <property type="component" value="Unassembled WGS sequence"/>
</dbReference>
<comment type="similarity">
    <text evidence="4">In the N-terminal section; belongs to the acetate CoA ligase alpha subunit family.</text>
</comment>
<dbReference type="EMBL" id="RSCM01000012">
    <property type="protein sequence ID" value="RUS94757.1"/>
    <property type="molecule type" value="Genomic_DNA"/>
</dbReference>
<dbReference type="InterPro" id="IPR032875">
    <property type="entry name" value="Succ_CoA_lig_flav_dom"/>
</dbReference>
<dbReference type="InterPro" id="IPR043938">
    <property type="entry name" value="Ligase_CoA_dom"/>
</dbReference>
<dbReference type="InterPro" id="IPR016102">
    <property type="entry name" value="Succinyl-CoA_synth-like"/>
</dbReference>
<feature type="domain" description="ATP-grasp" evidence="6">
    <location>
        <begin position="517"/>
        <end position="553"/>
    </location>
</feature>
<keyword evidence="1" id="KW-0436">Ligase</keyword>
<dbReference type="GO" id="GO:0005524">
    <property type="term" value="F:ATP binding"/>
    <property type="evidence" value="ECO:0007669"/>
    <property type="project" value="UniProtKB-UniRule"/>
</dbReference>
<dbReference type="Gene3D" id="3.30.1490.20">
    <property type="entry name" value="ATP-grasp fold, A domain"/>
    <property type="match status" value="1"/>
</dbReference>
<evidence type="ECO:0000313" key="8">
    <source>
        <dbReference type="EMBL" id="RUS94757.1"/>
    </source>
</evidence>
<dbReference type="PROSITE" id="PS50975">
    <property type="entry name" value="ATP_GRASP"/>
    <property type="match status" value="1"/>
</dbReference>
<dbReference type="Gene3D" id="3.40.50.261">
    <property type="entry name" value="Succinyl-CoA synthetase domains"/>
    <property type="match status" value="2"/>
</dbReference>
<reference evidence="8 9" key="1">
    <citation type="journal article" date="2019" name="Genome Biol. Evol.">
        <title>Day and night: Metabolic profiles and evolutionary relationships of six axenic non-marine cyanobacteria.</title>
        <authorList>
            <person name="Will S.E."/>
            <person name="Henke P."/>
            <person name="Boedeker C."/>
            <person name="Huang S."/>
            <person name="Brinkmann H."/>
            <person name="Rohde M."/>
            <person name="Jarek M."/>
            <person name="Friedl T."/>
            <person name="Seufert S."/>
            <person name="Schumacher M."/>
            <person name="Overmann J."/>
            <person name="Neumann-Schaal M."/>
            <person name="Petersen J."/>
        </authorList>
    </citation>
    <scope>NUCLEOTIDE SEQUENCE [LARGE SCALE GENOMIC DNA]</scope>
    <source>
        <strain evidence="8 9">SAG 1403-4b</strain>
    </source>
</reference>
<feature type="domain" description="N-acetyltransferase" evidence="7">
    <location>
        <begin position="763"/>
        <end position="925"/>
    </location>
</feature>
<dbReference type="GO" id="GO:0043758">
    <property type="term" value="F:acetate-CoA ligase (ADP-forming) activity"/>
    <property type="evidence" value="ECO:0007669"/>
    <property type="project" value="InterPro"/>
</dbReference>
<dbReference type="Pfam" id="PF13607">
    <property type="entry name" value="Succ_CoA_lig"/>
    <property type="match status" value="1"/>
</dbReference>
<evidence type="ECO:0000256" key="1">
    <source>
        <dbReference type="ARBA" id="ARBA00022598"/>
    </source>
</evidence>
<dbReference type="Pfam" id="PF13380">
    <property type="entry name" value="CoA_binding_2"/>
    <property type="match status" value="1"/>
</dbReference>
<dbReference type="SMART" id="SM00881">
    <property type="entry name" value="CoA_binding"/>
    <property type="match status" value="1"/>
</dbReference>
<evidence type="ECO:0000256" key="5">
    <source>
        <dbReference type="PROSITE-ProRule" id="PRU00409"/>
    </source>
</evidence>
<dbReference type="InterPro" id="IPR016181">
    <property type="entry name" value="Acyl_CoA_acyltransferase"/>
</dbReference>
<dbReference type="InterPro" id="IPR000182">
    <property type="entry name" value="GNAT_dom"/>
</dbReference>
<evidence type="ECO:0000313" key="9">
    <source>
        <dbReference type="Proteomes" id="UP000276103"/>
    </source>
</evidence>
<dbReference type="Gene3D" id="3.40.50.720">
    <property type="entry name" value="NAD(P)-binding Rossmann-like Domain"/>
    <property type="match status" value="1"/>
</dbReference>
<dbReference type="PANTHER" id="PTHR43334">
    <property type="entry name" value="ACETATE--COA LIGASE [ADP-FORMING]"/>
    <property type="match status" value="1"/>
</dbReference>